<dbReference type="SUPFAM" id="SSF53300">
    <property type="entry name" value="vWA-like"/>
    <property type="match status" value="1"/>
</dbReference>
<feature type="domain" description="VWFA" evidence="2">
    <location>
        <begin position="45"/>
        <end position="248"/>
    </location>
</feature>
<evidence type="ECO:0000313" key="3">
    <source>
        <dbReference type="EMBL" id="CAL5141957.1"/>
    </source>
</evidence>
<feature type="signal peptide" evidence="1">
    <location>
        <begin position="1"/>
        <end position="33"/>
    </location>
</feature>
<name>A0AAV2TYM5_CALDB</name>
<dbReference type="PANTHER" id="PTHR24020:SF84">
    <property type="entry name" value="VWFA DOMAIN-CONTAINING PROTEIN"/>
    <property type="match status" value="1"/>
</dbReference>
<reference evidence="3" key="1">
    <citation type="submission" date="2024-06" db="EMBL/GenBank/DDBJ databases">
        <authorList>
            <person name="Liu X."/>
            <person name="Lenzi L."/>
            <person name="Haldenby T S."/>
            <person name="Uol C."/>
        </authorList>
    </citation>
    <scope>NUCLEOTIDE SEQUENCE</scope>
</reference>
<sequence>MPLTISKVIQKRMLISNKFVLICFFLLTSRTTGNKEECIARLRIDLLFMVDASDAVDEFSFEFYVKDYINDIAKRLPIGPDNVLISVVLYARDPVLAIDPVQIITLPDLLMAVRHLPHLGGSPASAEHAVRTTIKTAFDSRRDTTAEHVDRILVIIDGTVEDPVPKSVGIQYTDKLHAYRILRNNGRFASLKQELNQYVDRVFTIGFSKDIYLLANDRSHTLRLFPETGYRKMTLEELDPISLLCQTVRSYRAPLVHNVRSNIFNTGIYVHPNEGQISKISNTARQNGGSRAPLKFMCLPVFLDRYLLSTHNIAVVGGGVGETKGDPKLGYVFKRQGSVYPLTHPLIRTQMRSGQYVQPMQVLLNRRGLDLQKIHHHNGSTLRGIVRGPLGERSEVPSHKFTVSSTNADVSKSLEHQNVLASKIVSKKPIHTHMLYTDSSERAIPAEQGYEIAQALMKILAGEAAVTKGSSEENQKPSKQETTDNVQVTPEILTAILNVLTDSELANYVRRQFVPENTLKSPVQTKNNGQIKPSDWRDSAMHGGALLVFAVRAHSDESVVKAYSDSEISGYFKDSKFDHWVSGTYERAILELWYEKQPVVRLVFDARMADKYNWFQKSLLLDSYPWDKEHLKQQADFPQSRNDPFSILHSGGSNNARDRKSYGAVLNCAELRGYLLVMDEDSSTSACSWASKFTSVTSQINTNSSEESRHHYPVFLYTLPPILWGSETASVPLFDSLDSNTIRQADELRVYAVPYSLISSNDEFNTPSAYSLLLALDLQTGISFNQIWHQKLSSPPGNNPILVNVSKTKVDRCRCWFRSRALENWHGQHSSSDPPRFSPLIGYPLMRVELTDEYGNIKARLTFDTRGASADFWFTPTRLKEAWPWPVSTLRSYNFVQFGRPTYLLEQIDNLDDWRSIALWIGRLHHKRDGSSQTNSIEICRSLVLVADFDKPGPKCLRNMTDLIQTSVTSYMGMSEHPRSLENMSPLQQIIIWSS</sequence>
<evidence type="ECO:0000313" key="4">
    <source>
        <dbReference type="Proteomes" id="UP001497525"/>
    </source>
</evidence>
<comment type="caution">
    <text evidence="3">The sequence shown here is derived from an EMBL/GenBank/DDBJ whole genome shotgun (WGS) entry which is preliminary data.</text>
</comment>
<dbReference type="InterPro" id="IPR002035">
    <property type="entry name" value="VWF_A"/>
</dbReference>
<dbReference type="Gene3D" id="3.40.50.410">
    <property type="entry name" value="von Willebrand factor, type A domain"/>
    <property type="match status" value="1"/>
</dbReference>
<evidence type="ECO:0000256" key="1">
    <source>
        <dbReference type="SAM" id="SignalP"/>
    </source>
</evidence>
<dbReference type="Pfam" id="PF00092">
    <property type="entry name" value="VWA"/>
    <property type="match status" value="1"/>
</dbReference>
<protein>
    <recommendedName>
        <fullName evidence="2">VWFA domain-containing protein</fullName>
    </recommendedName>
</protein>
<keyword evidence="1" id="KW-0732">Signal</keyword>
<dbReference type="PANTHER" id="PTHR24020">
    <property type="entry name" value="COLLAGEN ALPHA"/>
    <property type="match status" value="1"/>
</dbReference>
<dbReference type="PROSITE" id="PS50234">
    <property type="entry name" value="VWFA"/>
    <property type="match status" value="1"/>
</dbReference>
<accession>A0AAV2TYM5</accession>
<proteinExistence type="predicted"/>
<organism evidence="3 4">
    <name type="scientific">Calicophoron daubneyi</name>
    <name type="common">Rumen fluke</name>
    <name type="synonym">Paramphistomum daubneyi</name>
    <dbReference type="NCBI Taxonomy" id="300641"/>
    <lineage>
        <taxon>Eukaryota</taxon>
        <taxon>Metazoa</taxon>
        <taxon>Spiralia</taxon>
        <taxon>Lophotrochozoa</taxon>
        <taxon>Platyhelminthes</taxon>
        <taxon>Trematoda</taxon>
        <taxon>Digenea</taxon>
        <taxon>Plagiorchiida</taxon>
        <taxon>Pronocephalata</taxon>
        <taxon>Paramphistomoidea</taxon>
        <taxon>Paramphistomidae</taxon>
        <taxon>Calicophoron</taxon>
    </lineage>
</organism>
<dbReference type="InterPro" id="IPR050525">
    <property type="entry name" value="ECM_Assembly_Org"/>
</dbReference>
<gene>
    <name evidence="3" type="ORF">CDAUBV1_LOCUS17244</name>
</gene>
<evidence type="ECO:0000259" key="2">
    <source>
        <dbReference type="PROSITE" id="PS50234"/>
    </source>
</evidence>
<dbReference type="EMBL" id="CAXLJL010000933">
    <property type="protein sequence ID" value="CAL5141957.1"/>
    <property type="molecule type" value="Genomic_DNA"/>
</dbReference>
<dbReference type="Proteomes" id="UP001497525">
    <property type="component" value="Unassembled WGS sequence"/>
</dbReference>
<feature type="chain" id="PRO_5043517171" description="VWFA domain-containing protein" evidence="1">
    <location>
        <begin position="34"/>
        <end position="995"/>
    </location>
</feature>
<dbReference type="AlphaFoldDB" id="A0AAV2TYM5"/>
<dbReference type="InterPro" id="IPR036465">
    <property type="entry name" value="vWFA_dom_sf"/>
</dbReference>